<evidence type="ECO:0000313" key="2">
    <source>
        <dbReference type="EMBL" id="ADK82118.1"/>
    </source>
</evidence>
<dbReference type="EMBL" id="CP002116">
    <property type="protein sequence ID" value="ADK82118.1"/>
    <property type="molecule type" value="Genomic_DNA"/>
</dbReference>
<dbReference type="OrthoDB" id="5620at2"/>
<dbReference type="RefSeq" id="WP_013255577.1">
    <property type="nucleotide sequence ID" value="NC_014364.1"/>
</dbReference>
<dbReference type="eggNOG" id="ENOG50331JV">
    <property type="taxonomic scope" value="Bacteria"/>
</dbReference>
<reference evidence="2 3" key="1">
    <citation type="journal article" date="2010" name="Stand. Genomic Sci.">
        <title>Complete genome sequence of Spirochaeta smaragdinae type strain (SEBR 4228).</title>
        <authorList>
            <person name="Mavromatis K."/>
            <person name="Yasawong M."/>
            <person name="Chertkov O."/>
            <person name="Lapidus A."/>
            <person name="Lucas S."/>
            <person name="Nolan M."/>
            <person name="Del Rio T.G."/>
            <person name="Tice H."/>
            <person name="Cheng J.F."/>
            <person name="Pitluck S."/>
            <person name="Liolios K."/>
            <person name="Ivanova N."/>
            <person name="Tapia R."/>
            <person name="Han C."/>
            <person name="Bruce D."/>
            <person name="Goodwin L."/>
            <person name="Pati A."/>
            <person name="Chen A."/>
            <person name="Palaniappan K."/>
            <person name="Land M."/>
            <person name="Hauser L."/>
            <person name="Chang Y.J."/>
            <person name="Jeffries C.D."/>
            <person name="Detter J.C."/>
            <person name="Rohde M."/>
            <person name="Brambilla E."/>
            <person name="Spring S."/>
            <person name="Goker M."/>
            <person name="Sikorski J."/>
            <person name="Woyke T."/>
            <person name="Bristow J."/>
            <person name="Eisen J.A."/>
            <person name="Markowitz V."/>
            <person name="Hugenholtz P."/>
            <person name="Klenk H.P."/>
            <person name="Kyrpides N.C."/>
        </authorList>
    </citation>
    <scope>NUCLEOTIDE SEQUENCE [LARGE SCALE GENOMIC DNA]</scope>
    <source>
        <strain evidence="3">DSM 11293 / JCM 15392 / SEBR 4228</strain>
    </source>
</reference>
<feature type="transmembrane region" description="Helical" evidence="1">
    <location>
        <begin position="12"/>
        <end position="34"/>
    </location>
</feature>
<proteinExistence type="predicted"/>
<dbReference type="AlphaFoldDB" id="E1R4N0"/>
<keyword evidence="1" id="KW-1133">Transmembrane helix</keyword>
<dbReference type="KEGG" id="ssm:Spirs_3016"/>
<evidence type="ECO:0008006" key="4">
    <source>
        <dbReference type="Google" id="ProtNLM"/>
    </source>
</evidence>
<evidence type="ECO:0000256" key="1">
    <source>
        <dbReference type="SAM" id="Phobius"/>
    </source>
</evidence>
<keyword evidence="1" id="KW-0472">Membrane</keyword>
<accession>E1R4N0</accession>
<dbReference type="HOGENOM" id="CLU_197645_0_0_12"/>
<evidence type="ECO:0000313" key="3">
    <source>
        <dbReference type="Proteomes" id="UP000002318"/>
    </source>
</evidence>
<keyword evidence="1" id="KW-0812">Transmembrane</keyword>
<keyword evidence="3" id="KW-1185">Reference proteome</keyword>
<dbReference type="Proteomes" id="UP000002318">
    <property type="component" value="Chromosome"/>
</dbReference>
<name>E1R4N0_SEDSS</name>
<organism evidence="2 3">
    <name type="scientific">Sediminispirochaeta smaragdinae (strain DSM 11293 / JCM 15392 / SEBR 4228)</name>
    <name type="common">Spirochaeta smaragdinae</name>
    <dbReference type="NCBI Taxonomy" id="573413"/>
    <lineage>
        <taxon>Bacteria</taxon>
        <taxon>Pseudomonadati</taxon>
        <taxon>Spirochaetota</taxon>
        <taxon>Spirochaetia</taxon>
        <taxon>Spirochaetales</taxon>
        <taxon>Spirochaetaceae</taxon>
        <taxon>Sediminispirochaeta</taxon>
    </lineage>
</organism>
<gene>
    <name evidence="2" type="ordered locus">Spirs_3016</name>
</gene>
<sequence length="83" mass="9952">MRGLFTNHFEATWRAIFLTLFIGIMLPIRCFVNHEYDPGLFGVPNFIWNWLVYGVITYALIVVYYKMSMKRPENHRYDDKGEN</sequence>
<protein>
    <recommendedName>
        <fullName evidence="4">DUF3311 domain-containing protein</fullName>
    </recommendedName>
</protein>
<dbReference type="STRING" id="573413.Spirs_3016"/>
<feature type="transmembrane region" description="Helical" evidence="1">
    <location>
        <begin position="46"/>
        <end position="65"/>
    </location>
</feature>